<dbReference type="Gene3D" id="2.160.20.10">
    <property type="entry name" value="Single-stranded right-handed beta-helix, Pectin lyase-like"/>
    <property type="match status" value="2"/>
</dbReference>
<sequence length="730" mass="80270" precursor="true">MRPASLIFFFGAVLSAALHAQCAEPVEPSGPAASFYVATDGSDAWSGALPEPNQDRTDGPFATLARTRDAVRGLPQDRREADVLVHIRGGVYRLDETVRFGLEDSGRGDATVTYAAYPGEKPVFSSGQAVGDWRQAPDSLPGLPEAARGKVKVADVSRRFYTLYDSDGPLPRARTAGFIPLDGGSRNALRFPRGRLREWANVEDVEIIVRPHHAWIVNVLPLTSVDEQTQTARTSLDATYAMNRLHFLKETPSCWVENVLEGLDEPGEWVLNTDEGKLYLWPRGDSPVVAPRLTELILVEGEVDKAGPSDTPVRNLCFRGLTFMHGERYLLSKDDAGLQHDWDMHDKANALVRLRGAERCAIQQCRFAHSGSGAVRIDLHGQQNEVSGNHIEQMGGAGVLLCGYGPGTKDVNHHNVVTNNHIHHVGRIYSHSPGIMVWQSGENRVANNLIHHTPYTGVIISGCMTDFFAKRGRELGRTIRRHEVVGLPARPTLDDVRPYLHTRGNQIELNEIHHVMQQLGDGNAIYVRGAGPGNVIRRNYVHHMVAPMIMQCAIRTDGGQTDTLIAENLIYKCVSQGIMLKLNNRCENNIVADIIAPPRGYYLAVREGPMTGAVIKQNIFYSSGTECVFIDELPPAGRSASEDRRGRGLARSKDADTDYNLYFCAADPQLGEAMLAKQRADGVDQHSLAVDPLFVDPESGDFRFKPGSPALGLGIKPIDWSRCGLLKSEN</sequence>
<dbReference type="SUPFAM" id="SSF51126">
    <property type="entry name" value="Pectin lyase-like"/>
    <property type="match status" value="1"/>
</dbReference>
<keyword evidence="1" id="KW-0732">Signal</keyword>
<name>A0A518DEE6_9BACT</name>
<proteinExistence type="predicted"/>
<feature type="domain" description="Right handed beta helix" evidence="2">
    <location>
        <begin position="352"/>
        <end position="462"/>
    </location>
</feature>
<dbReference type="AlphaFoldDB" id="A0A518DEE6"/>
<dbReference type="Proteomes" id="UP000317429">
    <property type="component" value="Chromosome"/>
</dbReference>
<dbReference type="SMART" id="SM00710">
    <property type="entry name" value="PbH1"/>
    <property type="match status" value="7"/>
</dbReference>
<dbReference type="RefSeq" id="WP_145287163.1">
    <property type="nucleotide sequence ID" value="NZ_CP036291.1"/>
</dbReference>
<evidence type="ECO:0000256" key="1">
    <source>
        <dbReference type="SAM" id="SignalP"/>
    </source>
</evidence>
<dbReference type="OrthoDB" id="9791852at2"/>
<dbReference type="KEGG" id="pnd:Pla175_32450"/>
<feature type="signal peptide" evidence="1">
    <location>
        <begin position="1"/>
        <end position="20"/>
    </location>
</feature>
<accession>A0A518DEE6</accession>
<evidence type="ECO:0000313" key="4">
    <source>
        <dbReference type="Proteomes" id="UP000317429"/>
    </source>
</evidence>
<dbReference type="PANTHER" id="PTHR36453">
    <property type="entry name" value="SECRETED PROTEIN-RELATED"/>
    <property type="match status" value="1"/>
</dbReference>
<gene>
    <name evidence="3" type="ORF">Pla175_32450</name>
</gene>
<dbReference type="InterPro" id="IPR012334">
    <property type="entry name" value="Pectin_lyas_fold"/>
</dbReference>
<dbReference type="InterPro" id="IPR011050">
    <property type="entry name" value="Pectin_lyase_fold/virulence"/>
</dbReference>
<keyword evidence="4" id="KW-1185">Reference proteome</keyword>
<dbReference type="InterPro" id="IPR039448">
    <property type="entry name" value="Beta_helix"/>
</dbReference>
<dbReference type="EMBL" id="CP036291">
    <property type="protein sequence ID" value="QDU89849.1"/>
    <property type="molecule type" value="Genomic_DNA"/>
</dbReference>
<feature type="chain" id="PRO_5021896401" description="Right handed beta helix domain-containing protein" evidence="1">
    <location>
        <begin position="21"/>
        <end position="730"/>
    </location>
</feature>
<evidence type="ECO:0000313" key="3">
    <source>
        <dbReference type="EMBL" id="QDU89849.1"/>
    </source>
</evidence>
<organism evidence="3 4">
    <name type="scientific">Pirellulimonas nuda</name>
    <dbReference type="NCBI Taxonomy" id="2528009"/>
    <lineage>
        <taxon>Bacteria</taxon>
        <taxon>Pseudomonadati</taxon>
        <taxon>Planctomycetota</taxon>
        <taxon>Planctomycetia</taxon>
        <taxon>Pirellulales</taxon>
        <taxon>Lacipirellulaceae</taxon>
        <taxon>Pirellulimonas</taxon>
    </lineage>
</organism>
<dbReference type="PANTHER" id="PTHR36453:SF1">
    <property type="entry name" value="RIGHT HANDED BETA HELIX DOMAIN-CONTAINING PROTEIN"/>
    <property type="match status" value="1"/>
</dbReference>
<reference evidence="3 4" key="1">
    <citation type="submission" date="2019-02" db="EMBL/GenBank/DDBJ databases">
        <title>Deep-cultivation of Planctomycetes and their phenomic and genomic characterization uncovers novel biology.</title>
        <authorList>
            <person name="Wiegand S."/>
            <person name="Jogler M."/>
            <person name="Boedeker C."/>
            <person name="Pinto D."/>
            <person name="Vollmers J."/>
            <person name="Rivas-Marin E."/>
            <person name="Kohn T."/>
            <person name="Peeters S.H."/>
            <person name="Heuer A."/>
            <person name="Rast P."/>
            <person name="Oberbeckmann S."/>
            <person name="Bunk B."/>
            <person name="Jeske O."/>
            <person name="Meyerdierks A."/>
            <person name="Storesund J.E."/>
            <person name="Kallscheuer N."/>
            <person name="Luecker S."/>
            <person name="Lage O.M."/>
            <person name="Pohl T."/>
            <person name="Merkel B.J."/>
            <person name="Hornburger P."/>
            <person name="Mueller R.-W."/>
            <person name="Bruemmer F."/>
            <person name="Labrenz M."/>
            <person name="Spormann A.M."/>
            <person name="Op den Camp H."/>
            <person name="Overmann J."/>
            <person name="Amann R."/>
            <person name="Jetten M.S.M."/>
            <person name="Mascher T."/>
            <person name="Medema M.H."/>
            <person name="Devos D.P."/>
            <person name="Kaster A.-K."/>
            <person name="Ovreas L."/>
            <person name="Rohde M."/>
            <person name="Galperin M.Y."/>
            <person name="Jogler C."/>
        </authorList>
    </citation>
    <scope>NUCLEOTIDE SEQUENCE [LARGE SCALE GENOMIC DNA]</scope>
    <source>
        <strain evidence="3 4">Pla175</strain>
    </source>
</reference>
<dbReference type="Pfam" id="PF13229">
    <property type="entry name" value="Beta_helix"/>
    <property type="match status" value="1"/>
</dbReference>
<evidence type="ECO:0000259" key="2">
    <source>
        <dbReference type="Pfam" id="PF13229"/>
    </source>
</evidence>
<dbReference type="InterPro" id="IPR006626">
    <property type="entry name" value="PbH1"/>
</dbReference>
<protein>
    <recommendedName>
        <fullName evidence="2">Right handed beta helix domain-containing protein</fullName>
    </recommendedName>
</protein>